<dbReference type="EMBL" id="CP007793">
    <property type="protein sequence ID" value="AIB11798.1"/>
    <property type="molecule type" value="Genomic_DNA"/>
</dbReference>
<evidence type="ECO:0000259" key="2">
    <source>
        <dbReference type="PROSITE" id="PS51194"/>
    </source>
</evidence>
<dbReference type="GO" id="GO:0016787">
    <property type="term" value="F:hydrolase activity"/>
    <property type="evidence" value="ECO:0007669"/>
    <property type="project" value="InterPro"/>
</dbReference>
<evidence type="ECO:0000259" key="1">
    <source>
        <dbReference type="PROSITE" id="PS51192"/>
    </source>
</evidence>
<dbReference type="GO" id="GO:0005829">
    <property type="term" value="C:cytosol"/>
    <property type="evidence" value="ECO:0007669"/>
    <property type="project" value="TreeGrafter"/>
</dbReference>
<organism evidence="3 4">
    <name type="scientific">Azospirillum argentinense</name>
    <dbReference type="NCBI Taxonomy" id="2970906"/>
    <lineage>
        <taxon>Bacteria</taxon>
        <taxon>Pseudomonadati</taxon>
        <taxon>Pseudomonadota</taxon>
        <taxon>Alphaproteobacteria</taxon>
        <taxon>Rhodospirillales</taxon>
        <taxon>Azospirillaceae</taxon>
        <taxon>Azospirillum</taxon>
    </lineage>
</organism>
<dbReference type="GO" id="GO:0005524">
    <property type="term" value="F:ATP binding"/>
    <property type="evidence" value="ECO:0007669"/>
    <property type="project" value="InterPro"/>
</dbReference>
<dbReference type="InterPro" id="IPR001650">
    <property type="entry name" value="Helicase_C-like"/>
</dbReference>
<dbReference type="PROSITE" id="PS51192">
    <property type="entry name" value="HELICASE_ATP_BIND_1"/>
    <property type="match status" value="1"/>
</dbReference>
<dbReference type="KEGG" id="abq:ABAZ39_07260"/>
<dbReference type="GO" id="GO:0003677">
    <property type="term" value="F:DNA binding"/>
    <property type="evidence" value="ECO:0007669"/>
    <property type="project" value="InterPro"/>
</dbReference>
<dbReference type="AlphaFoldDB" id="A0A060DLC1"/>
<dbReference type="SMART" id="SM00490">
    <property type="entry name" value="HELICc"/>
    <property type="match status" value="1"/>
</dbReference>
<dbReference type="InterPro" id="IPR006935">
    <property type="entry name" value="Helicase/UvrB_N"/>
</dbReference>
<dbReference type="InterPro" id="IPR050742">
    <property type="entry name" value="Helicase_Restrict-Modif_Enz"/>
</dbReference>
<feature type="domain" description="Helicase ATP-binding" evidence="1">
    <location>
        <begin position="34"/>
        <end position="184"/>
    </location>
</feature>
<dbReference type="SUPFAM" id="SSF52540">
    <property type="entry name" value="P-loop containing nucleoside triphosphate hydrolases"/>
    <property type="match status" value="1"/>
</dbReference>
<evidence type="ECO:0008006" key="5">
    <source>
        <dbReference type="Google" id="ProtNLM"/>
    </source>
</evidence>
<feature type="domain" description="Helicase C-terminal" evidence="2">
    <location>
        <begin position="238"/>
        <end position="384"/>
    </location>
</feature>
<name>A0A060DLC1_9PROT</name>
<protein>
    <recommendedName>
        <fullName evidence="5">DEAD/DEAH box helicase</fullName>
    </recommendedName>
</protein>
<dbReference type="InterPro" id="IPR014001">
    <property type="entry name" value="Helicase_ATP-bd"/>
</dbReference>
<dbReference type="SMART" id="SM00487">
    <property type="entry name" value="DEXDc"/>
    <property type="match status" value="1"/>
</dbReference>
<dbReference type="RefSeq" id="WP_051657853.1">
    <property type="nucleotide sequence ID" value="NZ_CP007793.1"/>
</dbReference>
<accession>A0A060DLC1</accession>
<evidence type="ECO:0000313" key="3">
    <source>
        <dbReference type="EMBL" id="AIB11798.1"/>
    </source>
</evidence>
<proteinExistence type="predicted"/>
<dbReference type="Pfam" id="PF04851">
    <property type="entry name" value="ResIII"/>
    <property type="match status" value="1"/>
</dbReference>
<dbReference type="PANTHER" id="PTHR47396:SF1">
    <property type="entry name" value="ATP-DEPENDENT HELICASE IRC3-RELATED"/>
    <property type="match status" value="1"/>
</dbReference>
<reference evidence="3 4" key="1">
    <citation type="journal article" date="2014" name="Genome Announc.">
        <title>Complete Genome Sequence of the Model Rhizosphere Strain Azospirillum brasilense Az39, Successfully Applied in Agriculture.</title>
        <authorList>
            <person name="Rivera D."/>
            <person name="Revale S."/>
            <person name="Molina R."/>
            <person name="Gualpa J."/>
            <person name="Puente M."/>
            <person name="Maroniche G."/>
            <person name="Paris G."/>
            <person name="Baker D."/>
            <person name="Clavijo B."/>
            <person name="McLay K."/>
            <person name="Spaepen S."/>
            <person name="Perticari A."/>
            <person name="Vazquez M."/>
            <person name="Wisniewski-Dye F."/>
            <person name="Watkins C."/>
            <person name="Martinez-Abarca F."/>
            <person name="Vanderleyden J."/>
            <person name="Cassan F."/>
        </authorList>
    </citation>
    <scope>NUCLEOTIDE SEQUENCE [LARGE SCALE GENOMIC DNA]</scope>
    <source>
        <strain evidence="3 4">Az39</strain>
    </source>
</reference>
<sequence>MNAIVSGQASLFSGDAPVRPTLRPYQERGVAEILACLERGIDPLYALPTAGGKTTIFTAVTEVVGAQGWEVWILVHRRELLKQASDRLLSMGISHGLIAPGAPLTNDPVQVASIDTIGARLEQLRDRLARVRLAIIDEAHHVVASKWQRVLEAMRRARRLGVTATAFRYDGKGLGEHFSQAIEGPAVAELIRDGYLAPPAIFAPPAKIDLSKVKKRGGDYVAADLAKAVDTDELTLPAVRHYARICGGVPAVVFCAGVEHARHVAKQFQAGGWDAASIDGEMTVAERDRAIRQLATGRLSVLTSCDIISEGTDLPVVGAAILLRPTESTGLYLQQVGRVLRTHPGKDKAIIIDQVGNVAKHGMPDERRVWSLTGGLKGLERAVTATRRCRYCHFVCAKGPDRCPNCSRAYPKPPVAAVPEVALAVMPGIAGLSAERIAAMKYKDILPLAKTEEDLQRVAAIKGYKRGWVKRILEERAAATAYGNMQRRYA</sequence>
<dbReference type="PROSITE" id="PS51194">
    <property type="entry name" value="HELICASE_CTER"/>
    <property type="match status" value="1"/>
</dbReference>
<evidence type="ECO:0000313" key="4">
    <source>
        <dbReference type="Proteomes" id="UP000027186"/>
    </source>
</evidence>
<dbReference type="InterPro" id="IPR027417">
    <property type="entry name" value="P-loop_NTPase"/>
</dbReference>
<dbReference type="PANTHER" id="PTHR47396">
    <property type="entry name" value="TYPE I RESTRICTION ENZYME ECOKI R PROTEIN"/>
    <property type="match status" value="1"/>
</dbReference>
<dbReference type="Pfam" id="PF00271">
    <property type="entry name" value="Helicase_C"/>
    <property type="match status" value="1"/>
</dbReference>
<gene>
    <name evidence="3" type="ORF">ABAZ39_07260</name>
</gene>
<dbReference type="Gene3D" id="3.40.50.300">
    <property type="entry name" value="P-loop containing nucleotide triphosphate hydrolases"/>
    <property type="match status" value="2"/>
</dbReference>
<dbReference type="Proteomes" id="UP000027186">
    <property type="component" value="Chromosome"/>
</dbReference>